<name>A0A2W2AFX9_9BACT</name>
<dbReference type="Proteomes" id="UP000248745">
    <property type="component" value="Unassembled WGS sequence"/>
</dbReference>
<evidence type="ECO:0000256" key="1">
    <source>
        <dbReference type="SAM" id="SignalP"/>
    </source>
</evidence>
<comment type="caution">
    <text evidence="3">The sequence shown here is derived from an EMBL/GenBank/DDBJ whole genome shotgun (WGS) entry which is preliminary data.</text>
</comment>
<dbReference type="AlphaFoldDB" id="A0A2W2AFX9"/>
<keyword evidence="4" id="KW-1185">Reference proteome</keyword>
<protein>
    <recommendedName>
        <fullName evidence="2">Secretion system C-terminal sorting domain-containing protein</fullName>
    </recommendedName>
</protein>
<dbReference type="InterPro" id="IPR026444">
    <property type="entry name" value="Secre_tail"/>
</dbReference>
<evidence type="ECO:0000313" key="3">
    <source>
        <dbReference type="EMBL" id="PZF72422.1"/>
    </source>
</evidence>
<organism evidence="3 4">
    <name type="scientific">Taibaiella soli</name>
    <dbReference type="NCBI Taxonomy" id="1649169"/>
    <lineage>
        <taxon>Bacteria</taxon>
        <taxon>Pseudomonadati</taxon>
        <taxon>Bacteroidota</taxon>
        <taxon>Chitinophagia</taxon>
        <taxon>Chitinophagales</taxon>
        <taxon>Chitinophagaceae</taxon>
        <taxon>Taibaiella</taxon>
    </lineage>
</organism>
<evidence type="ECO:0000313" key="4">
    <source>
        <dbReference type="Proteomes" id="UP000248745"/>
    </source>
</evidence>
<feature type="domain" description="Secretion system C-terminal sorting" evidence="2">
    <location>
        <begin position="293"/>
        <end position="361"/>
    </location>
</feature>
<reference evidence="3 4" key="1">
    <citation type="submission" date="2018-06" db="EMBL/GenBank/DDBJ databases">
        <title>Mucibacter soli gen. nov., sp. nov., a new member of the family Chitinophagaceae producing mucin.</title>
        <authorList>
            <person name="Kim M.-K."/>
            <person name="Park S."/>
            <person name="Kim T.-S."/>
            <person name="Joung Y."/>
            <person name="Han J.-H."/>
            <person name="Kim S.B."/>
        </authorList>
    </citation>
    <scope>NUCLEOTIDE SEQUENCE [LARGE SCALE GENOMIC DNA]</scope>
    <source>
        <strain evidence="3 4">R1-15</strain>
    </source>
</reference>
<feature type="signal peptide" evidence="1">
    <location>
        <begin position="1"/>
        <end position="19"/>
    </location>
</feature>
<sequence>MKKFILLTLAGAISFGSFAQNRVAPKAPQTKSTLTQKTAVSSNAMLQRTTNTFDTASINYIQSTDTVTLYGESGFGAYYGLNVLGLNGYAERFDVANSDTSVSVLGVVARFGGMYNTASTKTVTFRVWNQSAPVAIDANNSLIGLPDNVMGSSNAISVKNLGMGNGAAPDTAKIYALTTPTAYMTTPFFVGYEVPYDTLQISGDTLGLYSTIDGERHTGLGYVSNGDTTYITQNVIKAPNNQWYDNYLEVYNIYNHLYIYPVVSIQMADTTGGGGTTGVPSVTKGNLTFFGNYPNPAVNNTNIKFSLKNTTDITIQILDMNGRVLNTINQSKLGAGDHVINVETSSLAAGNYIYTMTTGGGDRLASQMSVVK</sequence>
<accession>A0A2W2AFX9</accession>
<dbReference type="RefSeq" id="WP_110999517.1">
    <property type="nucleotide sequence ID" value="NZ_QKTW01000018.1"/>
</dbReference>
<gene>
    <name evidence="3" type="ORF">DN068_13805</name>
</gene>
<dbReference type="OrthoDB" id="9807669at2"/>
<proteinExistence type="predicted"/>
<keyword evidence="1" id="KW-0732">Signal</keyword>
<dbReference type="NCBIfam" id="TIGR04183">
    <property type="entry name" value="Por_Secre_tail"/>
    <property type="match status" value="1"/>
</dbReference>
<dbReference type="Pfam" id="PF18962">
    <property type="entry name" value="Por_Secre_tail"/>
    <property type="match status" value="1"/>
</dbReference>
<dbReference type="EMBL" id="QKTW01000018">
    <property type="protein sequence ID" value="PZF72422.1"/>
    <property type="molecule type" value="Genomic_DNA"/>
</dbReference>
<evidence type="ECO:0000259" key="2">
    <source>
        <dbReference type="Pfam" id="PF18962"/>
    </source>
</evidence>
<feature type="chain" id="PRO_5015945664" description="Secretion system C-terminal sorting domain-containing protein" evidence="1">
    <location>
        <begin position="20"/>
        <end position="372"/>
    </location>
</feature>